<reference evidence="4" key="1">
    <citation type="journal article" date="2020" name="PLoS Negl. Trop. Dis.">
        <title>High-quality nuclear genome for Sarcoptes scabiei-A critical resource for a neglected parasite.</title>
        <authorList>
            <person name="Korhonen P.K."/>
            <person name="Gasser R.B."/>
            <person name="Ma G."/>
            <person name="Wang T."/>
            <person name="Stroehlein A.J."/>
            <person name="Young N.D."/>
            <person name="Ang C.S."/>
            <person name="Fernando D.D."/>
            <person name="Lu H.C."/>
            <person name="Taylor S."/>
            <person name="Reynolds S.L."/>
            <person name="Mofiz E."/>
            <person name="Najaraj S.H."/>
            <person name="Gowda H."/>
            <person name="Madugundu A."/>
            <person name="Renuse S."/>
            <person name="Holt D."/>
            <person name="Pandey A."/>
            <person name="Papenfuss A.T."/>
            <person name="Fischer K."/>
        </authorList>
    </citation>
    <scope>NUCLEOTIDE SEQUENCE [LARGE SCALE GENOMIC DNA]</scope>
</reference>
<dbReference type="EMBL" id="WVUK01000058">
    <property type="protein sequence ID" value="KAF7491597.1"/>
    <property type="molecule type" value="Genomic_DNA"/>
</dbReference>
<keyword evidence="1" id="KW-1133">Transmembrane helix</keyword>
<proteinExistence type="predicted"/>
<dbReference type="EnsemblMetazoa" id="SSS_7907s_mrna">
    <property type="protein sequence ID" value="KAF7491597.1"/>
    <property type="gene ID" value="SSS_7907"/>
</dbReference>
<evidence type="ECO:0000313" key="4">
    <source>
        <dbReference type="Proteomes" id="UP000070412"/>
    </source>
</evidence>
<name>A0A834R786_SARSC</name>
<reference evidence="3" key="3">
    <citation type="submission" date="2022-06" db="UniProtKB">
        <authorList>
            <consortium name="EnsemblMetazoa"/>
        </authorList>
    </citation>
    <scope>IDENTIFICATION</scope>
</reference>
<accession>A0A834R786</accession>
<organism evidence="2">
    <name type="scientific">Sarcoptes scabiei</name>
    <name type="common">Itch mite</name>
    <name type="synonym">Acarus scabiei</name>
    <dbReference type="NCBI Taxonomy" id="52283"/>
    <lineage>
        <taxon>Eukaryota</taxon>
        <taxon>Metazoa</taxon>
        <taxon>Ecdysozoa</taxon>
        <taxon>Arthropoda</taxon>
        <taxon>Chelicerata</taxon>
        <taxon>Arachnida</taxon>
        <taxon>Acari</taxon>
        <taxon>Acariformes</taxon>
        <taxon>Sarcoptiformes</taxon>
        <taxon>Astigmata</taxon>
        <taxon>Psoroptidia</taxon>
        <taxon>Sarcoptoidea</taxon>
        <taxon>Sarcoptidae</taxon>
        <taxon>Sarcoptinae</taxon>
        <taxon>Sarcoptes</taxon>
    </lineage>
</organism>
<dbReference type="Proteomes" id="UP000070412">
    <property type="component" value="Unassembled WGS sequence"/>
</dbReference>
<protein>
    <submittedName>
        <fullName evidence="2 3">Uncharacterized protein</fullName>
    </submittedName>
</protein>
<reference evidence="2" key="2">
    <citation type="submission" date="2020-01" db="EMBL/GenBank/DDBJ databases">
        <authorList>
            <person name="Korhonen P.K.K."/>
            <person name="Guangxu M.G."/>
            <person name="Wang T.W."/>
            <person name="Stroehlein A.J.S."/>
            <person name="Young N.D."/>
            <person name="Ang C.-S.A."/>
            <person name="Fernando D.W.F."/>
            <person name="Lu H.L."/>
            <person name="Taylor S.T."/>
            <person name="Ehtesham M.E.M."/>
            <person name="Najaraj S.H.N."/>
            <person name="Harsha G.H.G."/>
            <person name="Madugundu A.M."/>
            <person name="Renuse S.R."/>
            <person name="Holt D.H."/>
            <person name="Pandey A.P."/>
            <person name="Papenfuss A.P."/>
            <person name="Gasser R.B.G."/>
            <person name="Fischer K.F."/>
        </authorList>
    </citation>
    <scope>NUCLEOTIDE SEQUENCE</scope>
    <source>
        <strain evidence="2">SSS_KF_BRIS2020</strain>
    </source>
</reference>
<gene>
    <name evidence="2" type="ORF">SSS_7907</name>
</gene>
<feature type="transmembrane region" description="Helical" evidence="1">
    <location>
        <begin position="66"/>
        <end position="84"/>
    </location>
</feature>
<keyword evidence="1" id="KW-0812">Transmembrane</keyword>
<sequence length="141" mass="15945">MSPKTQLKQFRDLYGSKDIKRDHEIKIVSIRLNPNKFGELNRIKAKSFDEKLAGNKRSEKMRPNNIFNISILSMMMMMILIANFDQTIAAKKKKNIIYIGGGGGDCGDDHDDSFSYQSAFVPLPMMYPMAMGGFGSYGYGR</sequence>
<evidence type="ECO:0000256" key="1">
    <source>
        <dbReference type="SAM" id="Phobius"/>
    </source>
</evidence>
<evidence type="ECO:0000313" key="2">
    <source>
        <dbReference type="EMBL" id="KAF7491597.1"/>
    </source>
</evidence>
<dbReference type="AlphaFoldDB" id="A0A834R786"/>
<keyword evidence="4" id="KW-1185">Reference proteome</keyword>
<evidence type="ECO:0000313" key="3">
    <source>
        <dbReference type="EnsemblMetazoa" id="KAF7491597.1"/>
    </source>
</evidence>
<keyword evidence="1" id="KW-0472">Membrane</keyword>